<dbReference type="EMBL" id="CP137578">
    <property type="protein sequence ID" value="WOX28422.1"/>
    <property type="molecule type" value="Genomic_DNA"/>
</dbReference>
<dbReference type="EMBL" id="WEIA01000025">
    <property type="protein sequence ID" value="NLR24188.1"/>
    <property type="molecule type" value="Genomic_DNA"/>
</dbReference>
<evidence type="ECO:0000259" key="2">
    <source>
        <dbReference type="Pfam" id="PF00156"/>
    </source>
</evidence>
<dbReference type="Proteomes" id="UP000646877">
    <property type="component" value="Unassembled WGS sequence"/>
</dbReference>
<name>A0A8I2KSJ6_9GAMM</name>
<evidence type="ECO:0000313" key="6">
    <source>
        <dbReference type="Proteomes" id="UP001304419"/>
    </source>
</evidence>
<reference evidence="3" key="1">
    <citation type="submission" date="2019-10" db="EMBL/GenBank/DDBJ databases">
        <authorList>
            <person name="Paulsen S."/>
        </authorList>
    </citation>
    <scope>NUCLEOTIDE SEQUENCE</scope>
    <source>
        <strain evidence="3">LMG 19692</strain>
    </source>
</reference>
<dbReference type="PANTHER" id="PTHR47505">
    <property type="entry name" value="DNA UTILIZATION PROTEIN YHGH"/>
    <property type="match status" value="1"/>
</dbReference>
<protein>
    <submittedName>
        <fullName evidence="3">ComF family protein</fullName>
    </submittedName>
    <submittedName>
        <fullName evidence="4">Phosphoribosyltransferase family protein</fullName>
    </submittedName>
</protein>
<dbReference type="Pfam" id="PF00156">
    <property type="entry name" value="Pribosyltran"/>
    <property type="match status" value="1"/>
</dbReference>
<comment type="similarity">
    <text evidence="1">Belongs to the ComF/GntX family.</text>
</comment>
<evidence type="ECO:0000313" key="4">
    <source>
        <dbReference type="EMBL" id="WOX28422.1"/>
    </source>
</evidence>
<dbReference type="PANTHER" id="PTHR47505:SF1">
    <property type="entry name" value="DNA UTILIZATION PROTEIN YHGH"/>
    <property type="match status" value="1"/>
</dbReference>
<dbReference type="InterPro" id="IPR000836">
    <property type="entry name" value="PRTase_dom"/>
</dbReference>
<dbReference type="InterPro" id="IPR029057">
    <property type="entry name" value="PRTase-like"/>
</dbReference>
<dbReference type="Gene3D" id="3.40.50.2020">
    <property type="match status" value="1"/>
</dbReference>
<keyword evidence="4" id="KW-0328">Glycosyltransferase</keyword>
<feature type="domain" description="Phosphoribosyltransferase" evidence="2">
    <location>
        <begin position="128"/>
        <end position="211"/>
    </location>
</feature>
<keyword evidence="6" id="KW-1185">Reference proteome</keyword>
<dbReference type="AlphaFoldDB" id="A0A8I2KSJ6"/>
<dbReference type="InterPro" id="IPR051910">
    <property type="entry name" value="ComF/GntX_DNA_util-trans"/>
</dbReference>
<reference evidence="4 6" key="2">
    <citation type="submission" date="2023-10" db="EMBL/GenBank/DDBJ databases">
        <title>To unveil natural product biosynthetic capacity in Pseudoalteromonas.</title>
        <authorList>
            <person name="Wang J."/>
        </authorList>
    </citation>
    <scope>NUCLEOTIDE SEQUENCE [LARGE SCALE GENOMIC DNA]</scope>
    <source>
        <strain evidence="4 6">DSM 15914</strain>
    </source>
</reference>
<evidence type="ECO:0000313" key="5">
    <source>
        <dbReference type="Proteomes" id="UP000646877"/>
    </source>
</evidence>
<sequence>MIQLNRLLPKKWCQPCVCCEQRTTEALLCPHCLQACLDFMDQEINLLNYPNIQRMVSLEDCDGLTVASWYRTPINTWLQGVKFNHSKAYQCALNLLAQTLWQRFSEEDAFPVDLVCCMPLHRRRLIRRGYNQVEQIWQGLPLTQTILKRTKHTKPQSELTKAKRKRNLNNAFALSQSVEGKNIVLLEDVITTGATMNAAAKVCKQNGAKMVWAMAISLTPFDA</sequence>
<dbReference type="Proteomes" id="UP001304419">
    <property type="component" value="Chromosome 1"/>
</dbReference>
<keyword evidence="4" id="KW-0808">Transferase</keyword>
<gene>
    <name evidence="3" type="ORF">F9Y85_23310</name>
    <name evidence="4" type="ORF">R5H13_17645</name>
</gene>
<dbReference type="GO" id="GO:0016757">
    <property type="term" value="F:glycosyltransferase activity"/>
    <property type="evidence" value="ECO:0007669"/>
    <property type="project" value="UniProtKB-KW"/>
</dbReference>
<dbReference type="CDD" id="cd06223">
    <property type="entry name" value="PRTases_typeI"/>
    <property type="match status" value="1"/>
</dbReference>
<proteinExistence type="inferred from homology"/>
<evidence type="ECO:0000313" key="3">
    <source>
        <dbReference type="EMBL" id="NLR24188.1"/>
    </source>
</evidence>
<accession>A0A8I2KSJ6</accession>
<organism evidence="3 5">
    <name type="scientific">Pseudoalteromonas maricaloris</name>
    <dbReference type="NCBI Taxonomy" id="184924"/>
    <lineage>
        <taxon>Bacteria</taxon>
        <taxon>Pseudomonadati</taxon>
        <taxon>Pseudomonadota</taxon>
        <taxon>Gammaproteobacteria</taxon>
        <taxon>Alteromonadales</taxon>
        <taxon>Pseudoalteromonadaceae</taxon>
        <taxon>Pseudoalteromonas</taxon>
    </lineage>
</organism>
<dbReference type="RefSeq" id="WP_130125767.1">
    <property type="nucleotide sequence ID" value="NZ_CBCSDF010000027.1"/>
</dbReference>
<evidence type="ECO:0000256" key="1">
    <source>
        <dbReference type="ARBA" id="ARBA00008007"/>
    </source>
</evidence>
<dbReference type="SUPFAM" id="SSF53271">
    <property type="entry name" value="PRTase-like"/>
    <property type="match status" value="1"/>
</dbReference>